<dbReference type="AlphaFoldDB" id="A0AAW1Y261"/>
<feature type="domain" description="Disease resistance R13L4/SHOC-2-like LRR" evidence="3">
    <location>
        <begin position="162"/>
        <end position="283"/>
    </location>
</feature>
<dbReference type="SUPFAM" id="SSF52058">
    <property type="entry name" value="L domain-like"/>
    <property type="match status" value="2"/>
</dbReference>
<reference evidence="4 5" key="1">
    <citation type="journal article" date="2023" name="G3 (Bethesda)">
        <title>A chromosome-length genome assembly and annotation of blackberry (Rubus argutus, cv. 'Hillquist').</title>
        <authorList>
            <person name="Bruna T."/>
            <person name="Aryal R."/>
            <person name="Dudchenko O."/>
            <person name="Sargent D.J."/>
            <person name="Mead D."/>
            <person name="Buti M."/>
            <person name="Cavallini A."/>
            <person name="Hytonen T."/>
            <person name="Andres J."/>
            <person name="Pham M."/>
            <person name="Weisz D."/>
            <person name="Mascagni F."/>
            <person name="Usai G."/>
            <person name="Natali L."/>
            <person name="Bassil N."/>
            <person name="Fernandez G.E."/>
            <person name="Lomsadze A."/>
            <person name="Armour M."/>
            <person name="Olukolu B."/>
            <person name="Poorten T."/>
            <person name="Britton C."/>
            <person name="Davik J."/>
            <person name="Ashrafi H."/>
            <person name="Aiden E.L."/>
            <person name="Borodovsky M."/>
            <person name="Worthington M."/>
        </authorList>
    </citation>
    <scope>NUCLEOTIDE SEQUENCE [LARGE SCALE GENOMIC DNA]</scope>
    <source>
        <strain evidence="4">PI 553951</strain>
    </source>
</reference>
<evidence type="ECO:0000256" key="2">
    <source>
        <dbReference type="ARBA" id="ARBA00022821"/>
    </source>
</evidence>
<comment type="caution">
    <text evidence="4">The sequence shown here is derived from an EMBL/GenBank/DDBJ whole genome shotgun (WGS) entry which is preliminary data.</text>
</comment>
<proteinExistence type="predicted"/>
<evidence type="ECO:0000259" key="3">
    <source>
        <dbReference type="Pfam" id="PF23598"/>
    </source>
</evidence>
<dbReference type="PANTHER" id="PTHR36766:SF38">
    <property type="entry name" value="DISEASE RESISTANCE PROTEIN RGA3"/>
    <property type="match status" value="1"/>
</dbReference>
<keyword evidence="2" id="KW-0611">Plant defense</keyword>
<dbReference type="GO" id="GO:0006952">
    <property type="term" value="P:defense response"/>
    <property type="evidence" value="ECO:0007669"/>
    <property type="project" value="UniProtKB-KW"/>
</dbReference>
<evidence type="ECO:0000313" key="5">
    <source>
        <dbReference type="Proteomes" id="UP001457282"/>
    </source>
</evidence>
<organism evidence="4 5">
    <name type="scientific">Rubus argutus</name>
    <name type="common">Southern blackberry</name>
    <dbReference type="NCBI Taxonomy" id="59490"/>
    <lineage>
        <taxon>Eukaryota</taxon>
        <taxon>Viridiplantae</taxon>
        <taxon>Streptophyta</taxon>
        <taxon>Embryophyta</taxon>
        <taxon>Tracheophyta</taxon>
        <taxon>Spermatophyta</taxon>
        <taxon>Magnoliopsida</taxon>
        <taxon>eudicotyledons</taxon>
        <taxon>Gunneridae</taxon>
        <taxon>Pentapetalae</taxon>
        <taxon>rosids</taxon>
        <taxon>fabids</taxon>
        <taxon>Rosales</taxon>
        <taxon>Rosaceae</taxon>
        <taxon>Rosoideae</taxon>
        <taxon>Rosoideae incertae sedis</taxon>
        <taxon>Rubus</taxon>
    </lineage>
</organism>
<feature type="domain" description="Disease resistance R13L4/SHOC-2-like LRR" evidence="3">
    <location>
        <begin position="285"/>
        <end position="352"/>
    </location>
</feature>
<gene>
    <name evidence="4" type="ORF">M0R45_008741</name>
</gene>
<dbReference type="InterPro" id="IPR055414">
    <property type="entry name" value="LRR_R13L4/SHOC2-like"/>
</dbReference>
<name>A0AAW1Y261_RUBAR</name>
<dbReference type="PANTHER" id="PTHR36766">
    <property type="entry name" value="PLANT BROAD-SPECTRUM MILDEW RESISTANCE PROTEIN RPW8"/>
    <property type="match status" value="1"/>
</dbReference>
<evidence type="ECO:0000256" key="1">
    <source>
        <dbReference type="ARBA" id="ARBA00022737"/>
    </source>
</evidence>
<dbReference type="Proteomes" id="UP001457282">
    <property type="component" value="Unassembled WGS sequence"/>
</dbReference>
<accession>A0AAW1Y261</accession>
<dbReference type="InterPro" id="IPR032675">
    <property type="entry name" value="LRR_dom_sf"/>
</dbReference>
<sequence>MGCEVCKLAFLLTNIVNLNFDGLKRCQYLPRLDHLPCLKLVEFRRLQNLEYISNKDWGINSPSDASSSTSTSAVPFFPSLEKLILEDCPNLKGWWRENVATQGIGSSSRRDQKHWWASFPCLSTLEITACPYLASMPPYPYLDKKLILKSTSLKPFQETMMMMKNEDNVSSSFSPLSKLKSLEIGTFDKDIEGVSEGIGELISLELLSIGHSPNLATLPDIGNLKSLQTFEIESLHNLTSLPEGIGKLTSLQRLTIRECHNLTSLPRGIGNLKSIQTLEIESLHNLTSLPEGIGNLTSLHRLTVKCNKLISLPQGIVKLTSLQRLTICHCDNLTSLPEGIGNLESLHFFRIANCNKFTSLPEWIGNLKSLETFEIVSLHKLASLPQGIGNLTSLRQLTVYFCENLISLPQGMHRLTSLNRLELSYCSTLLRKRCKKQTGEDWPKIAHIPNLEIWPIEKHSEPGAY</sequence>
<dbReference type="Pfam" id="PF23598">
    <property type="entry name" value="LRR_14"/>
    <property type="match status" value="2"/>
</dbReference>
<dbReference type="EMBL" id="JBEDUW010000002">
    <property type="protein sequence ID" value="KAK9943122.1"/>
    <property type="molecule type" value="Genomic_DNA"/>
</dbReference>
<dbReference type="Gene3D" id="3.80.10.10">
    <property type="entry name" value="Ribonuclease Inhibitor"/>
    <property type="match status" value="2"/>
</dbReference>
<keyword evidence="5" id="KW-1185">Reference proteome</keyword>
<keyword evidence="1" id="KW-0677">Repeat</keyword>
<evidence type="ECO:0000313" key="4">
    <source>
        <dbReference type="EMBL" id="KAK9943122.1"/>
    </source>
</evidence>
<protein>
    <recommendedName>
        <fullName evidence="3">Disease resistance R13L4/SHOC-2-like LRR domain-containing protein</fullName>
    </recommendedName>
</protein>